<feature type="chain" id="PRO_5035746525" evidence="1">
    <location>
        <begin position="23"/>
        <end position="61"/>
    </location>
</feature>
<feature type="signal peptide" evidence="1">
    <location>
        <begin position="1"/>
        <end position="22"/>
    </location>
</feature>
<dbReference type="EMBL" id="CM026433">
    <property type="protein sequence ID" value="KAG0554756.1"/>
    <property type="molecule type" value="Genomic_DNA"/>
</dbReference>
<evidence type="ECO:0000313" key="3">
    <source>
        <dbReference type="Proteomes" id="UP000822688"/>
    </source>
</evidence>
<dbReference type="Proteomes" id="UP000822688">
    <property type="component" value="Chromosome 12"/>
</dbReference>
<keyword evidence="3" id="KW-1185">Reference proteome</keyword>
<protein>
    <submittedName>
        <fullName evidence="2">Uncharacterized protein</fullName>
    </submittedName>
</protein>
<evidence type="ECO:0000256" key="1">
    <source>
        <dbReference type="SAM" id="SignalP"/>
    </source>
</evidence>
<gene>
    <name evidence="2" type="ORF">KC19_12G116000</name>
</gene>
<comment type="caution">
    <text evidence="2">The sequence shown here is derived from an EMBL/GenBank/DDBJ whole genome shotgun (WGS) entry which is preliminary data.</text>
</comment>
<accession>A0A8T0G663</accession>
<dbReference type="AlphaFoldDB" id="A0A8T0G663"/>
<organism evidence="2 3">
    <name type="scientific">Ceratodon purpureus</name>
    <name type="common">Fire moss</name>
    <name type="synonym">Dicranum purpureum</name>
    <dbReference type="NCBI Taxonomy" id="3225"/>
    <lineage>
        <taxon>Eukaryota</taxon>
        <taxon>Viridiplantae</taxon>
        <taxon>Streptophyta</taxon>
        <taxon>Embryophyta</taxon>
        <taxon>Bryophyta</taxon>
        <taxon>Bryophytina</taxon>
        <taxon>Bryopsida</taxon>
        <taxon>Dicranidae</taxon>
        <taxon>Pseudoditrichales</taxon>
        <taxon>Ditrichaceae</taxon>
        <taxon>Ceratodon</taxon>
    </lineage>
</organism>
<sequence>MLVPILLQIASLFFSLLLLVDSCSMSSMSTLMLYYVRAFCEVVQFCCFETSVLKGELGVLD</sequence>
<evidence type="ECO:0000313" key="2">
    <source>
        <dbReference type="EMBL" id="KAG0554756.1"/>
    </source>
</evidence>
<proteinExistence type="predicted"/>
<name>A0A8T0G663_CERPU</name>
<reference evidence="2" key="1">
    <citation type="submission" date="2020-06" db="EMBL/GenBank/DDBJ databases">
        <title>WGS assembly of Ceratodon purpureus strain R40.</title>
        <authorList>
            <person name="Carey S.B."/>
            <person name="Jenkins J."/>
            <person name="Shu S."/>
            <person name="Lovell J.T."/>
            <person name="Sreedasyam A."/>
            <person name="Maumus F."/>
            <person name="Tiley G.P."/>
            <person name="Fernandez-Pozo N."/>
            <person name="Barry K."/>
            <person name="Chen C."/>
            <person name="Wang M."/>
            <person name="Lipzen A."/>
            <person name="Daum C."/>
            <person name="Saski C.A."/>
            <person name="Payton A.C."/>
            <person name="Mcbreen J.C."/>
            <person name="Conrad R.E."/>
            <person name="Kollar L.M."/>
            <person name="Olsson S."/>
            <person name="Huttunen S."/>
            <person name="Landis J.B."/>
            <person name="Wickett N.J."/>
            <person name="Johnson M.G."/>
            <person name="Rensing S.A."/>
            <person name="Grimwood J."/>
            <person name="Schmutz J."/>
            <person name="Mcdaniel S.F."/>
        </authorList>
    </citation>
    <scope>NUCLEOTIDE SEQUENCE</scope>
    <source>
        <strain evidence="2">R40</strain>
    </source>
</reference>
<keyword evidence="1" id="KW-0732">Signal</keyword>